<organism evidence="1">
    <name type="scientific">viral metagenome</name>
    <dbReference type="NCBI Taxonomy" id="1070528"/>
    <lineage>
        <taxon>unclassified sequences</taxon>
        <taxon>metagenomes</taxon>
        <taxon>organismal metagenomes</taxon>
    </lineage>
</organism>
<proteinExistence type="predicted"/>
<sequence length="132" mass="15253">MAAIIPPPDHYAHMYLVSLRSGDQHCFLFKEPYQKEARKIIWDLKKNVDFALKGYAHSYFIVSSRPGLSRVLTHTTCRLILSRDFSARVIQVYFRRIRGSVALRNMSVVSKSCHCFYSCAPLDVMGEIKSFF</sequence>
<evidence type="ECO:0000313" key="1">
    <source>
        <dbReference type="EMBL" id="QHU14495.1"/>
    </source>
</evidence>
<protein>
    <submittedName>
        <fullName evidence="1">Uncharacterized protein</fullName>
    </submittedName>
</protein>
<name>A0A6C0K8W1_9ZZZZ</name>
<dbReference type="AlphaFoldDB" id="A0A6C0K8W1"/>
<accession>A0A6C0K8W1</accession>
<dbReference type="EMBL" id="MN740841">
    <property type="protein sequence ID" value="QHU14495.1"/>
    <property type="molecule type" value="Genomic_DNA"/>
</dbReference>
<reference evidence="1" key="1">
    <citation type="journal article" date="2020" name="Nature">
        <title>Giant virus diversity and host interactions through global metagenomics.</title>
        <authorList>
            <person name="Schulz F."/>
            <person name="Roux S."/>
            <person name="Paez-Espino D."/>
            <person name="Jungbluth S."/>
            <person name="Walsh D.A."/>
            <person name="Denef V.J."/>
            <person name="McMahon K.D."/>
            <person name="Konstantinidis K.T."/>
            <person name="Eloe-Fadrosh E.A."/>
            <person name="Kyrpides N.C."/>
            <person name="Woyke T."/>
        </authorList>
    </citation>
    <scope>NUCLEOTIDE SEQUENCE</scope>
    <source>
        <strain evidence="1">GVMAG-S-1102113-118</strain>
    </source>
</reference>